<reference evidence="2 3" key="1">
    <citation type="journal article" date="2015" name="Genome Announc.">
        <title>Complete genome sequences for 35 biothreat assay-relevant bacillus species.</title>
        <authorList>
            <person name="Johnson S.L."/>
            <person name="Daligault H.E."/>
            <person name="Davenport K.W."/>
            <person name="Jaissle J."/>
            <person name="Frey K.G."/>
            <person name="Ladner J.T."/>
            <person name="Broomall S.M."/>
            <person name="Bishop-Lilly K.A."/>
            <person name="Bruce D.C."/>
            <person name="Gibbons H.S."/>
            <person name="Coyne S.R."/>
            <person name="Lo C.C."/>
            <person name="Meincke L."/>
            <person name="Munk A.C."/>
            <person name="Koroleva G.I."/>
            <person name="Rosenzweig C.N."/>
            <person name="Palacios G.F."/>
            <person name="Redden C.L."/>
            <person name="Minogue T.D."/>
            <person name="Chain P.S."/>
        </authorList>
    </citation>
    <scope>NUCLEOTIDE SEQUENCE [LARGE SCALE GENOMIC DNA]</scope>
    <source>
        <strain evidence="3">ATCC 14581 / DSM 32 / JCM 2506 / NBRC 15308 / NCIMB 9376 / NCTC 10342 / NRRL B-14308 / VKM B-512</strain>
    </source>
</reference>
<dbReference type="GeneID" id="93641704"/>
<accession>A0A0B6ADV6</accession>
<dbReference type="KEGG" id="bmeg:BG04_3649"/>
<dbReference type="EMBL" id="CP009920">
    <property type="protein sequence ID" value="AJI21706.1"/>
    <property type="molecule type" value="Genomic_DNA"/>
</dbReference>
<evidence type="ECO:0000256" key="1">
    <source>
        <dbReference type="HAMAP-Rule" id="MF_01851"/>
    </source>
</evidence>
<organism evidence="2 3">
    <name type="scientific">Priestia megaterium (strain ATCC 14581 / DSM 32 / CCUG 1817 / JCM 2506 / NBRC 15308 / NCIMB 9376 / NCTC 10342 / NRRL B-14308 / VKM B-512 / Ford 19)</name>
    <name type="common">Bacillus megaterium</name>
    <dbReference type="NCBI Taxonomy" id="1348623"/>
    <lineage>
        <taxon>Bacteria</taxon>
        <taxon>Bacillati</taxon>
        <taxon>Bacillota</taxon>
        <taxon>Bacilli</taxon>
        <taxon>Bacillales</taxon>
        <taxon>Bacillaceae</taxon>
        <taxon>Priestia</taxon>
    </lineage>
</organism>
<dbReference type="PIRSF" id="PIRSF021332">
    <property type="entry name" value="DUF1054"/>
    <property type="match status" value="1"/>
</dbReference>
<dbReference type="InterPro" id="IPR009403">
    <property type="entry name" value="UPF0637"/>
</dbReference>
<dbReference type="SUPFAM" id="SSF142913">
    <property type="entry name" value="YktB/PF0168-like"/>
    <property type="match status" value="1"/>
</dbReference>
<dbReference type="RefSeq" id="WP_034653469.1">
    <property type="nucleotide sequence ID" value="NZ_BCVB01000003.1"/>
</dbReference>
<gene>
    <name evidence="2" type="ORF">BG04_3649</name>
</gene>
<evidence type="ECO:0000313" key="2">
    <source>
        <dbReference type="EMBL" id="AJI21706.1"/>
    </source>
</evidence>
<dbReference type="Gene3D" id="3.30.930.20">
    <property type="entry name" value="Protein of unknown function DUF1054"/>
    <property type="match status" value="1"/>
</dbReference>
<comment type="similarity">
    <text evidence="1">Belongs to the UPF0637 family.</text>
</comment>
<dbReference type="HAMAP" id="MF_01851">
    <property type="entry name" value="UPF0637"/>
    <property type="match status" value="1"/>
</dbReference>
<name>A0A0B6ADV6_PRIM2</name>
<proteinExistence type="inferred from homology"/>
<dbReference type="Proteomes" id="UP000031829">
    <property type="component" value="Chromosome"/>
</dbReference>
<dbReference type="HOGENOM" id="CLU_096059_0_0_9"/>
<dbReference type="InterPro" id="IPR053707">
    <property type="entry name" value="UPF0637_domain_sf"/>
</dbReference>
<sequence length="211" mass="24330">MAFSGFSQDDFNVFRIEGLDARMEAIKTTIRPKFEQLSNHFAPTLSSLCGDEMFVHIAKHARRTVNPPVDTWVAFANSKRGYKKLPHFQIGLWETHVFVWFAVIYESPIKEQFGKLLKQNIEEIRQNIPASFVWSKDHTKPDSDKMGDLSSEDLESLFERLETVKKAEILCGITIPKEEAIAMNGEEWMARIEQTFHTVTPLYELTKKAYA</sequence>
<evidence type="ECO:0000313" key="3">
    <source>
        <dbReference type="Proteomes" id="UP000031829"/>
    </source>
</evidence>
<protein>
    <recommendedName>
        <fullName evidence="1">UPF0637 protein BG04_3649</fullName>
    </recommendedName>
</protein>
<dbReference type="AlphaFoldDB" id="A0A0B6ADV6"/>
<dbReference type="Pfam" id="PF06335">
    <property type="entry name" value="DUF1054"/>
    <property type="match status" value="1"/>
</dbReference>